<organism evidence="1 2">
    <name type="scientific">Hamiltosporidium tvaerminnensis</name>
    <dbReference type="NCBI Taxonomy" id="1176355"/>
    <lineage>
        <taxon>Eukaryota</taxon>
        <taxon>Fungi</taxon>
        <taxon>Fungi incertae sedis</taxon>
        <taxon>Microsporidia</taxon>
        <taxon>Dubosqiidae</taxon>
        <taxon>Hamiltosporidium</taxon>
    </lineage>
</organism>
<gene>
    <name evidence="1" type="ORF">CWI37_0005p0050</name>
</gene>
<evidence type="ECO:0000313" key="2">
    <source>
        <dbReference type="Proteomes" id="UP000292362"/>
    </source>
</evidence>
<dbReference type="VEuPathDB" id="MicrosporidiaDB:CWI37_0005p0050"/>
<accession>A0A4Q9LF84</accession>
<dbReference type="AlphaFoldDB" id="A0A4Q9LF84"/>
<comment type="caution">
    <text evidence="1">The sequence shown here is derived from an EMBL/GenBank/DDBJ whole genome shotgun (WGS) entry which is preliminary data.</text>
</comment>
<dbReference type="EMBL" id="PITJ01000005">
    <property type="protein sequence ID" value="TBU05510.1"/>
    <property type="molecule type" value="Genomic_DNA"/>
</dbReference>
<evidence type="ECO:0000313" key="1">
    <source>
        <dbReference type="EMBL" id="TBU05510.1"/>
    </source>
</evidence>
<name>A0A4Q9LF84_9MICR</name>
<sequence length="661" mass="79399">MVRNIYYITFLIKYVYSSRYDIYRKPRAYIDGEEDYWYENTQGYQSLQEPKEISLSILFRSPTRETHTTSHLRNESFDDQYMYANRHEYRPQQLFFPPYGEHTYKTSRTHFRFEETFEYEESSRRKQRNRYLPYYREEKKHRNPGSDFEEMRFRASRDNSFDYKLKDELNERYESYNPRNLDERYHTERSDIYIENGLHNTEQKSKFCNPIYENSNIKDEDYVESYNCTEFRDKNGLKIEKHDSCSTMELYLSKIKKFSKIIDTHGKNYAVLENLVTEYIGFSDIQFFIEGDFSIDGYVLKADNALFFELIDHIAANENGFWSQIDSDAMIKYLAEKLKESVERYDFCKPCSPLLSYAKNIVNLKYFIKSIIKEDINLVKNSCLWILLLKTAESLCNVQPNKIVCDKNIIGEVLSKEHKDFDMYNGDKNAFLVLKRLYMVYDKIARKIFRMTKIPENYIYMLDFIFINVIYRNKDIHISQGGYIYLSRVISDCIFQMNPKIIIFFISQLKNLGISKPKKFDSVYLINNLLITLYKNPHKVDSKIRLNFRLVYENMIDSYIELFENEFCGLVILRDKESLVKNELKHIDLIVQKHKNKKIFLERLDLKELIDVAQDICVMLNHFIKVGLNNEFYSQKYIQKSTKDCNKRLKAIFKILEIYPD</sequence>
<reference evidence="1 2" key="1">
    <citation type="submission" date="2017-12" db="EMBL/GenBank/DDBJ databases">
        <authorList>
            <person name="Pombert J.-F."/>
            <person name="Haag K.L."/>
            <person name="Ebert D."/>
        </authorList>
    </citation>
    <scope>NUCLEOTIDE SEQUENCE [LARGE SCALE GENOMIC DNA]</scope>
    <source>
        <strain evidence="1">FI-OER-3-3</strain>
    </source>
</reference>
<dbReference type="Proteomes" id="UP000292362">
    <property type="component" value="Unassembled WGS sequence"/>
</dbReference>
<protein>
    <submittedName>
        <fullName evidence="1">Uncharacterized protein</fullName>
    </submittedName>
</protein>
<proteinExistence type="predicted"/>